<evidence type="ECO:0000256" key="4">
    <source>
        <dbReference type="ARBA" id="ARBA00022553"/>
    </source>
</evidence>
<keyword evidence="12 14" id="KW-0472">Membrane</keyword>
<dbReference type="SUPFAM" id="SSF55874">
    <property type="entry name" value="ATPase domain of HSP90 chaperone/DNA topoisomerase II/histidine kinase"/>
    <property type="match status" value="1"/>
</dbReference>
<evidence type="ECO:0000259" key="15">
    <source>
        <dbReference type="PROSITE" id="PS50109"/>
    </source>
</evidence>
<dbReference type="InterPro" id="IPR050351">
    <property type="entry name" value="BphY/WalK/GraS-like"/>
</dbReference>
<dbReference type="CDD" id="cd00130">
    <property type="entry name" value="PAS"/>
    <property type="match status" value="1"/>
</dbReference>
<keyword evidence="6 14" id="KW-0812">Transmembrane</keyword>
<reference evidence="18 19" key="1">
    <citation type="submission" date="2020-10" db="EMBL/GenBank/DDBJ databases">
        <authorList>
            <person name="Castelo-Branco R."/>
            <person name="Eusebio N."/>
            <person name="Adriana R."/>
            <person name="Vieira A."/>
            <person name="Brugerolle De Fraissinette N."/>
            <person name="Rezende De Castro R."/>
            <person name="Schneider M.P."/>
            <person name="Vasconcelos V."/>
            <person name="Leao P.N."/>
        </authorList>
    </citation>
    <scope>NUCLEOTIDE SEQUENCE [LARGE SCALE GENOMIC DNA]</scope>
    <source>
        <strain evidence="18 19">LEGE 03274</strain>
    </source>
</reference>
<dbReference type="PROSITE" id="PS50885">
    <property type="entry name" value="HAMP"/>
    <property type="match status" value="1"/>
</dbReference>
<feature type="domain" description="Histidine kinase" evidence="15">
    <location>
        <begin position="411"/>
        <end position="637"/>
    </location>
</feature>
<dbReference type="RefSeq" id="WP_193802047.1">
    <property type="nucleotide sequence ID" value="NZ_JADEWC010000058.1"/>
</dbReference>
<comment type="caution">
    <text evidence="18">The sequence shown here is derived from an EMBL/GenBank/DDBJ whole genome shotgun (WGS) entry which is preliminary data.</text>
</comment>
<dbReference type="PRINTS" id="PR00344">
    <property type="entry name" value="BCTRLSENSOR"/>
</dbReference>
<dbReference type="SMART" id="SM00388">
    <property type="entry name" value="HisKA"/>
    <property type="match status" value="1"/>
</dbReference>
<keyword evidence="8" id="KW-0418">Kinase</keyword>
<dbReference type="PROSITE" id="PS50112">
    <property type="entry name" value="PAS"/>
    <property type="match status" value="1"/>
</dbReference>
<dbReference type="PROSITE" id="PS50109">
    <property type="entry name" value="HIS_KIN"/>
    <property type="match status" value="1"/>
</dbReference>
<keyword evidence="5" id="KW-0808">Transferase</keyword>
<evidence type="ECO:0000256" key="3">
    <source>
        <dbReference type="ARBA" id="ARBA00012438"/>
    </source>
</evidence>
<dbReference type="InterPro" id="IPR013656">
    <property type="entry name" value="PAS_4"/>
</dbReference>
<dbReference type="Pfam" id="PF00512">
    <property type="entry name" value="HisKA"/>
    <property type="match status" value="1"/>
</dbReference>
<name>A0ABR9V9N3_9CHRO</name>
<keyword evidence="7" id="KW-0547">Nucleotide-binding</keyword>
<sequence length="645" mass="73103">MQFLKEIIGRWWSEFTLQTKLMATATLVVSLVMSSLTFWAVNSIQQEAQINDTRFGRDLGLLLASNVAPLIAEDNLTEVARFSGRFYNSTSSVRYIIYADQEGNIFFGIPFSQNEVKNSLTIQRKLELPEEYNHDIKLPMVRQHITPDGQVTDVFVPLVDNNQPLGTLAIGINPNPTLVASSNLTRDVTIAVFISIWAMVILGGVFNALTITQPIKELLLGVKNIAAGNFKQRIDLPLGGELGELILSFNDMAERLEKFEEQNIEELTAEKAKLETLVSTIADGAILLDSQLKLVLVNPTANKMFGWDDKNIIGKYLLDFLPSEIGQQLQKPLKNISVEEEHIDDEQYYHISPTRGEFRVTLREPNHHTFRILITQVLDQNQENLKGIVMTVQDITREVELNEAKSQFISNVSHELRTPLFNIKSFIETLAEYGDDLTENEKVEFLQTANHETDRLTRLVNDVLDLSRLESSRSYEFQALDLEQPIEQTLRTYQLYAKDKNIELIRDVEALLPSVWGHYDLLLQVFTNLVGNALKFTPEQGKITIKAYGVKNNPEQPEEISHVRVEVTDTGIGIAKEDQEAIFDRFFRVENRVHTLEGTGLGLSIVKNIADKHHTKVNLVSEVGVGTTFWFDLQVFQEEKVPVAH</sequence>
<dbReference type="NCBIfam" id="TIGR00229">
    <property type="entry name" value="sensory_box"/>
    <property type="match status" value="1"/>
</dbReference>
<dbReference type="InterPro" id="IPR036890">
    <property type="entry name" value="HATPase_C_sf"/>
</dbReference>
<evidence type="ECO:0000256" key="6">
    <source>
        <dbReference type="ARBA" id="ARBA00022692"/>
    </source>
</evidence>
<keyword evidence="4" id="KW-0597">Phosphoprotein</keyword>
<dbReference type="PANTHER" id="PTHR42878:SF7">
    <property type="entry name" value="SENSOR HISTIDINE KINASE GLRK"/>
    <property type="match status" value="1"/>
</dbReference>
<dbReference type="PANTHER" id="PTHR42878">
    <property type="entry name" value="TWO-COMPONENT HISTIDINE KINASE"/>
    <property type="match status" value="1"/>
</dbReference>
<feature type="coiled-coil region" evidence="13">
    <location>
        <begin position="250"/>
        <end position="277"/>
    </location>
</feature>
<dbReference type="Proteomes" id="UP000654604">
    <property type="component" value="Unassembled WGS sequence"/>
</dbReference>
<organism evidence="18 19">
    <name type="scientific">Cyanobacterium stanieri LEGE 03274</name>
    <dbReference type="NCBI Taxonomy" id="1828756"/>
    <lineage>
        <taxon>Bacteria</taxon>
        <taxon>Bacillati</taxon>
        <taxon>Cyanobacteriota</taxon>
        <taxon>Cyanophyceae</taxon>
        <taxon>Oscillatoriophycideae</taxon>
        <taxon>Chroococcales</taxon>
        <taxon>Geminocystaceae</taxon>
        <taxon>Cyanobacterium</taxon>
    </lineage>
</organism>
<dbReference type="InterPro" id="IPR005467">
    <property type="entry name" value="His_kinase_dom"/>
</dbReference>
<dbReference type="InterPro" id="IPR035965">
    <property type="entry name" value="PAS-like_dom_sf"/>
</dbReference>
<dbReference type="Gene3D" id="1.10.287.130">
    <property type="match status" value="1"/>
</dbReference>
<comment type="subcellular location">
    <subcellularLocation>
        <location evidence="2">Membrane</location>
        <topology evidence="2">Multi-pass membrane protein</topology>
    </subcellularLocation>
</comment>
<dbReference type="Gene3D" id="3.30.565.10">
    <property type="entry name" value="Histidine kinase-like ATPase, C-terminal domain"/>
    <property type="match status" value="1"/>
</dbReference>
<dbReference type="Pfam" id="PF08448">
    <property type="entry name" value="PAS_4"/>
    <property type="match status" value="1"/>
</dbReference>
<evidence type="ECO:0000256" key="12">
    <source>
        <dbReference type="ARBA" id="ARBA00023136"/>
    </source>
</evidence>
<evidence type="ECO:0000259" key="16">
    <source>
        <dbReference type="PROSITE" id="PS50112"/>
    </source>
</evidence>
<dbReference type="Pfam" id="PF00672">
    <property type="entry name" value="HAMP"/>
    <property type="match status" value="1"/>
</dbReference>
<comment type="catalytic activity">
    <reaction evidence="1">
        <text>ATP + protein L-histidine = ADP + protein N-phospho-L-histidine.</text>
        <dbReference type="EC" id="2.7.13.3"/>
    </reaction>
</comment>
<evidence type="ECO:0000256" key="10">
    <source>
        <dbReference type="ARBA" id="ARBA00022989"/>
    </source>
</evidence>
<feature type="transmembrane region" description="Helical" evidence="14">
    <location>
        <begin position="188"/>
        <end position="209"/>
    </location>
</feature>
<dbReference type="SMART" id="SM00304">
    <property type="entry name" value="HAMP"/>
    <property type="match status" value="1"/>
</dbReference>
<evidence type="ECO:0000259" key="17">
    <source>
        <dbReference type="PROSITE" id="PS50885"/>
    </source>
</evidence>
<keyword evidence="10 14" id="KW-1133">Transmembrane helix</keyword>
<dbReference type="Pfam" id="PF02518">
    <property type="entry name" value="HATPase_c"/>
    <property type="match status" value="1"/>
</dbReference>
<evidence type="ECO:0000256" key="2">
    <source>
        <dbReference type="ARBA" id="ARBA00004141"/>
    </source>
</evidence>
<evidence type="ECO:0000256" key="7">
    <source>
        <dbReference type="ARBA" id="ARBA00022741"/>
    </source>
</evidence>
<evidence type="ECO:0000256" key="8">
    <source>
        <dbReference type="ARBA" id="ARBA00022777"/>
    </source>
</evidence>
<proteinExistence type="predicted"/>
<dbReference type="InterPro" id="IPR003660">
    <property type="entry name" value="HAMP_dom"/>
</dbReference>
<dbReference type="InterPro" id="IPR003594">
    <property type="entry name" value="HATPase_dom"/>
</dbReference>
<evidence type="ECO:0000256" key="5">
    <source>
        <dbReference type="ARBA" id="ARBA00022679"/>
    </source>
</evidence>
<keyword evidence="11" id="KW-0902">Two-component regulatory system</keyword>
<dbReference type="CDD" id="cd06225">
    <property type="entry name" value="HAMP"/>
    <property type="match status" value="1"/>
</dbReference>
<evidence type="ECO:0000313" key="19">
    <source>
        <dbReference type="Proteomes" id="UP000654604"/>
    </source>
</evidence>
<feature type="domain" description="HAMP" evidence="17">
    <location>
        <begin position="209"/>
        <end position="261"/>
    </location>
</feature>
<evidence type="ECO:0000256" key="13">
    <source>
        <dbReference type="SAM" id="Coils"/>
    </source>
</evidence>
<dbReference type="Gene3D" id="6.10.340.10">
    <property type="match status" value="1"/>
</dbReference>
<evidence type="ECO:0000256" key="1">
    <source>
        <dbReference type="ARBA" id="ARBA00000085"/>
    </source>
</evidence>
<evidence type="ECO:0000256" key="9">
    <source>
        <dbReference type="ARBA" id="ARBA00022840"/>
    </source>
</evidence>
<dbReference type="SUPFAM" id="SSF158472">
    <property type="entry name" value="HAMP domain-like"/>
    <property type="match status" value="1"/>
</dbReference>
<keyword evidence="19" id="KW-1185">Reference proteome</keyword>
<evidence type="ECO:0000313" key="18">
    <source>
        <dbReference type="EMBL" id="MBE9223836.1"/>
    </source>
</evidence>
<dbReference type="CDD" id="cd00082">
    <property type="entry name" value="HisKA"/>
    <property type="match status" value="1"/>
</dbReference>
<dbReference type="InterPro" id="IPR003661">
    <property type="entry name" value="HisK_dim/P_dom"/>
</dbReference>
<dbReference type="SMART" id="SM00091">
    <property type="entry name" value="PAS"/>
    <property type="match status" value="1"/>
</dbReference>
<dbReference type="EC" id="2.7.13.3" evidence="3"/>
<evidence type="ECO:0000256" key="14">
    <source>
        <dbReference type="SAM" id="Phobius"/>
    </source>
</evidence>
<dbReference type="InterPro" id="IPR036097">
    <property type="entry name" value="HisK_dim/P_sf"/>
</dbReference>
<dbReference type="NCBIfam" id="NF045911">
    <property type="entry name" value="TCSHisKinNblS"/>
    <property type="match status" value="1"/>
</dbReference>
<feature type="domain" description="PAS" evidence="16">
    <location>
        <begin position="270"/>
        <end position="340"/>
    </location>
</feature>
<dbReference type="EMBL" id="JADEWC010000058">
    <property type="protein sequence ID" value="MBE9223836.1"/>
    <property type="molecule type" value="Genomic_DNA"/>
</dbReference>
<evidence type="ECO:0000256" key="11">
    <source>
        <dbReference type="ARBA" id="ARBA00023012"/>
    </source>
</evidence>
<gene>
    <name evidence="18" type="ORF">IQ215_14155</name>
</gene>
<accession>A0ABR9V9N3</accession>
<dbReference type="InterPro" id="IPR000014">
    <property type="entry name" value="PAS"/>
</dbReference>
<dbReference type="SUPFAM" id="SSF47384">
    <property type="entry name" value="Homodimeric domain of signal transducing histidine kinase"/>
    <property type="match status" value="1"/>
</dbReference>
<feature type="transmembrane region" description="Helical" evidence="14">
    <location>
        <begin position="21"/>
        <end position="41"/>
    </location>
</feature>
<keyword evidence="9" id="KW-0067">ATP-binding</keyword>
<dbReference type="Gene3D" id="3.30.450.20">
    <property type="entry name" value="PAS domain"/>
    <property type="match status" value="1"/>
</dbReference>
<keyword evidence="13" id="KW-0175">Coiled coil</keyword>
<protein>
    <recommendedName>
        <fullName evidence="3">histidine kinase</fullName>
        <ecNumber evidence="3">2.7.13.3</ecNumber>
    </recommendedName>
</protein>
<dbReference type="SUPFAM" id="SSF55785">
    <property type="entry name" value="PYP-like sensor domain (PAS domain)"/>
    <property type="match status" value="1"/>
</dbReference>
<dbReference type="InterPro" id="IPR004358">
    <property type="entry name" value="Sig_transdc_His_kin-like_C"/>
</dbReference>
<dbReference type="SMART" id="SM00387">
    <property type="entry name" value="HATPase_c"/>
    <property type="match status" value="1"/>
</dbReference>